<comment type="caution">
    <text evidence="1">The sequence shown here is derived from an EMBL/GenBank/DDBJ whole genome shotgun (WGS) entry which is preliminary data.</text>
</comment>
<reference evidence="1" key="1">
    <citation type="journal article" date="2023" name="Science">
        <title>Genome structures resolve the early diversification of teleost fishes.</title>
        <authorList>
            <person name="Parey E."/>
            <person name="Louis A."/>
            <person name="Montfort J."/>
            <person name="Bouchez O."/>
            <person name="Roques C."/>
            <person name="Iampietro C."/>
            <person name="Lluch J."/>
            <person name="Castinel A."/>
            <person name="Donnadieu C."/>
            <person name="Desvignes T."/>
            <person name="Floi Bucao C."/>
            <person name="Jouanno E."/>
            <person name="Wen M."/>
            <person name="Mejri S."/>
            <person name="Dirks R."/>
            <person name="Jansen H."/>
            <person name="Henkel C."/>
            <person name="Chen W.J."/>
            <person name="Zahm M."/>
            <person name="Cabau C."/>
            <person name="Klopp C."/>
            <person name="Thompson A.W."/>
            <person name="Robinson-Rechavi M."/>
            <person name="Braasch I."/>
            <person name="Lecointre G."/>
            <person name="Bobe J."/>
            <person name="Postlethwait J.H."/>
            <person name="Berthelot C."/>
            <person name="Roest Crollius H."/>
            <person name="Guiguen Y."/>
        </authorList>
    </citation>
    <scope>NUCLEOTIDE SEQUENCE</scope>
    <source>
        <strain evidence="1">WJC10195</strain>
    </source>
</reference>
<organism evidence="1 2">
    <name type="scientific">Synaphobranchus kaupii</name>
    <name type="common">Kaup's arrowtooth eel</name>
    <dbReference type="NCBI Taxonomy" id="118154"/>
    <lineage>
        <taxon>Eukaryota</taxon>
        <taxon>Metazoa</taxon>
        <taxon>Chordata</taxon>
        <taxon>Craniata</taxon>
        <taxon>Vertebrata</taxon>
        <taxon>Euteleostomi</taxon>
        <taxon>Actinopterygii</taxon>
        <taxon>Neopterygii</taxon>
        <taxon>Teleostei</taxon>
        <taxon>Anguilliformes</taxon>
        <taxon>Synaphobranchidae</taxon>
        <taxon>Synaphobranchus</taxon>
    </lineage>
</organism>
<evidence type="ECO:0000313" key="2">
    <source>
        <dbReference type="Proteomes" id="UP001152622"/>
    </source>
</evidence>
<keyword evidence="2" id="KW-1185">Reference proteome</keyword>
<gene>
    <name evidence="1" type="ORF">SKAU_G00160840</name>
</gene>
<proteinExistence type="predicted"/>
<name>A0A9Q1FIX3_SYNKA</name>
<protein>
    <submittedName>
        <fullName evidence="1">Uncharacterized protein</fullName>
    </submittedName>
</protein>
<dbReference type="Proteomes" id="UP001152622">
    <property type="component" value="Chromosome 5"/>
</dbReference>
<sequence>MENGQEGNGTLQCCAKCRIGGREPWDVPDVMSFRLSVLCSHSPTSKQALWIGSETDFLAGCLICCNPSSAVGEIFASECWSHRAIWNHFKRLQYLLQIV</sequence>
<dbReference type="EMBL" id="JAINUF010000005">
    <property type="protein sequence ID" value="KAJ8359559.1"/>
    <property type="molecule type" value="Genomic_DNA"/>
</dbReference>
<dbReference type="AlphaFoldDB" id="A0A9Q1FIX3"/>
<evidence type="ECO:0000313" key="1">
    <source>
        <dbReference type="EMBL" id="KAJ8359559.1"/>
    </source>
</evidence>
<accession>A0A9Q1FIX3</accession>